<keyword evidence="6" id="KW-1185">Reference proteome</keyword>
<dbReference type="EMBL" id="CAJOBC010009374">
    <property type="protein sequence ID" value="CAF3986269.1"/>
    <property type="molecule type" value="Genomic_DNA"/>
</dbReference>
<gene>
    <name evidence="2" type="ORF">GPM918_LOCUS24785</name>
    <name evidence="3" type="ORF">GPM918_LOCUS24786</name>
    <name evidence="4" type="ORF">SRO942_LOCUS24788</name>
    <name evidence="5" type="ORF">SRO942_LOCUS24789</name>
</gene>
<proteinExistence type="predicted"/>
<dbReference type="EMBL" id="CAJOBC010009374">
    <property type="protein sequence ID" value="CAF3986257.1"/>
    <property type="molecule type" value="Genomic_DNA"/>
</dbReference>
<dbReference type="Proteomes" id="UP000681722">
    <property type="component" value="Unassembled WGS sequence"/>
</dbReference>
<comment type="caution">
    <text evidence="3">The sequence shown here is derived from an EMBL/GenBank/DDBJ whole genome shotgun (WGS) entry which is preliminary data.</text>
</comment>
<dbReference type="EMBL" id="CAJNOQ010009371">
    <property type="protein sequence ID" value="CAF1222976.1"/>
    <property type="molecule type" value="Genomic_DNA"/>
</dbReference>
<dbReference type="AlphaFoldDB" id="A0A814Y187"/>
<evidence type="ECO:0000313" key="3">
    <source>
        <dbReference type="EMBL" id="CAF1222993.1"/>
    </source>
</evidence>
<dbReference type="Proteomes" id="UP000663829">
    <property type="component" value="Unassembled WGS sequence"/>
</dbReference>
<accession>A0A814Y187</accession>
<evidence type="ECO:0000256" key="1">
    <source>
        <dbReference type="SAM" id="MobiDB-lite"/>
    </source>
</evidence>
<feature type="compositionally biased region" description="Basic and acidic residues" evidence="1">
    <location>
        <begin position="41"/>
        <end position="50"/>
    </location>
</feature>
<evidence type="ECO:0000313" key="4">
    <source>
        <dbReference type="EMBL" id="CAF3986257.1"/>
    </source>
</evidence>
<evidence type="ECO:0000313" key="2">
    <source>
        <dbReference type="EMBL" id="CAF1222976.1"/>
    </source>
</evidence>
<evidence type="ECO:0000313" key="5">
    <source>
        <dbReference type="EMBL" id="CAF3986269.1"/>
    </source>
</evidence>
<sequence length="109" mass="12522">MSHHTQDATKAAYHLNDYSVLPYISRINEAKRQLRVDVHSGKVMKQRHDDDDVNDDEKEVLSNNDDGRVFDASSFVNNTTFDNEDDTVFIHGDNSYNSNEKNDETDVDD</sequence>
<organism evidence="3 6">
    <name type="scientific">Didymodactylos carnosus</name>
    <dbReference type="NCBI Taxonomy" id="1234261"/>
    <lineage>
        <taxon>Eukaryota</taxon>
        <taxon>Metazoa</taxon>
        <taxon>Spiralia</taxon>
        <taxon>Gnathifera</taxon>
        <taxon>Rotifera</taxon>
        <taxon>Eurotatoria</taxon>
        <taxon>Bdelloidea</taxon>
        <taxon>Philodinida</taxon>
        <taxon>Philodinidae</taxon>
        <taxon>Didymodactylos</taxon>
    </lineage>
</organism>
<feature type="region of interest" description="Disordered" evidence="1">
    <location>
        <begin position="41"/>
        <end position="65"/>
    </location>
</feature>
<name>A0A814Y187_9BILA</name>
<protein>
    <submittedName>
        <fullName evidence="3">Uncharacterized protein</fullName>
    </submittedName>
</protein>
<reference evidence="3" key="1">
    <citation type="submission" date="2021-02" db="EMBL/GenBank/DDBJ databases">
        <authorList>
            <person name="Nowell W R."/>
        </authorList>
    </citation>
    <scope>NUCLEOTIDE SEQUENCE</scope>
</reference>
<evidence type="ECO:0000313" key="6">
    <source>
        <dbReference type="Proteomes" id="UP000663829"/>
    </source>
</evidence>
<dbReference type="EMBL" id="CAJNOQ010009371">
    <property type="protein sequence ID" value="CAF1222993.1"/>
    <property type="molecule type" value="Genomic_DNA"/>
</dbReference>